<evidence type="ECO:0000256" key="9">
    <source>
        <dbReference type="ARBA" id="ARBA00023224"/>
    </source>
</evidence>
<feature type="transmembrane region" description="Helical" evidence="10">
    <location>
        <begin position="288"/>
        <end position="305"/>
    </location>
</feature>
<evidence type="ECO:0000256" key="5">
    <source>
        <dbReference type="ARBA" id="ARBA00022725"/>
    </source>
</evidence>
<evidence type="ECO:0000256" key="4">
    <source>
        <dbReference type="ARBA" id="ARBA00022692"/>
    </source>
</evidence>
<reference evidence="11" key="1">
    <citation type="journal article" date="2023" name="G3 (Bethesda)">
        <title>Whole genome assemblies of Zophobas morio and Tenebrio molitor.</title>
        <authorList>
            <person name="Kaur S."/>
            <person name="Stinson S.A."/>
            <person name="diCenzo G.C."/>
        </authorList>
    </citation>
    <scope>NUCLEOTIDE SEQUENCE</scope>
    <source>
        <strain evidence="11">QUZm001</strain>
    </source>
</reference>
<comment type="caution">
    <text evidence="11">The sequence shown here is derived from an EMBL/GenBank/DDBJ whole genome shotgun (WGS) entry which is preliminary data.</text>
</comment>
<dbReference type="PANTHER" id="PTHR21137:SF35">
    <property type="entry name" value="ODORANT RECEPTOR 19A-RELATED"/>
    <property type="match status" value="1"/>
</dbReference>
<keyword evidence="7 10" id="KW-0472">Membrane</keyword>
<keyword evidence="6 10" id="KW-1133">Transmembrane helix</keyword>
<dbReference type="InterPro" id="IPR004117">
    <property type="entry name" value="7tm6_olfct_rcpt"/>
</dbReference>
<sequence length="381" mass="44786">MGYDWNSTLKLHIVSLKILGLWPHKLTYKFNLYAIWTFLLFTTFIICHCTFQAINLYLLRDDLSAVVGIFYILLIKILSFFKGYYLIKNTSLLNDVLQILEDDIFQPKNTSQEEMVKSNVGLWKIFRHALVFTYYGCNSFFAIYPLFDKTEERRLPFLAWYPYDSQASPAYEITYVYQVLAVVYNTSVHLHVDSLVCVFNMYAACQFEILTDNLKTFVKENENVVGENNRLLLKCVQHHKSILEYIQKCNVFFNWIVFFQFFVSSISIGITMYHLTLVVPLSNQFNSLILYWSAIVVQIFLYCFFGNEVQVTSDKLSYAAFESNWMELSVATKKMLIFFTMNLQKPVQLSALDLFYLTLDTFMRIMKTAWSYFAFLHQVGN</sequence>
<gene>
    <name evidence="11" type="ORF">Zmor_007884</name>
</gene>
<dbReference type="GO" id="GO:0004984">
    <property type="term" value="F:olfactory receptor activity"/>
    <property type="evidence" value="ECO:0007669"/>
    <property type="project" value="InterPro"/>
</dbReference>
<accession>A0AA38ITI4</accession>
<feature type="transmembrane region" description="Helical" evidence="10">
    <location>
        <begin position="125"/>
        <end position="147"/>
    </location>
</feature>
<feature type="transmembrane region" description="Helical" evidence="10">
    <location>
        <begin position="63"/>
        <end position="87"/>
    </location>
</feature>
<comment type="subcellular location">
    <subcellularLocation>
        <location evidence="1 10">Cell membrane</location>
        <topology evidence="1 10">Multi-pass membrane protein</topology>
    </subcellularLocation>
</comment>
<dbReference type="PANTHER" id="PTHR21137">
    <property type="entry name" value="ODORANT RECEPTOR"/>
    <property type="match status" value="1"/>
</dbReference>
<feature type="transmembrane region" description="Helical" evidence="10">
    <location>
        <begin position="252"/>
        <end position="276"/>
    </location>
</feature>
<keyword evidence="9 10" id="KW-0807">Transducer</keyword>
<keyword evidence="2" id="KW-1003">Cell membrane</keyword>
<organism evidence="11 12">
    <name type="scientific">Zophobas morio</name>
    <dbReference type="NCBI Taxonomy" id="2755281"/>
    <lineage>
        <taxon>Eukaryota</taxon>
        <taxon>Metazoa</taxon>
        <taxon>Ecdysozoa</taxon>
        <taxon>Arthropoda</taxon>
        <taxon>Hexapoda</taxon>
        <taxon>Insecta</taxon>
        <taxon>Pterygota</taxon>
        <taxon>Neoptera</taxon>
        <taxon>Endopterygota</taxon>
        <taxon>Coleoptera</taxon>
        <taxon>Polyphaga</taxon>
        <taxon>Cucujiformia</taxon>
        <taxon>Tenebrionidae</taxon>
        <taxon>Zophobas</taxon>
    </lineage>
</organism>
<evidence type="ECO:0000313" key="11">
    <source>
        <dbReference type="EMBL" id="KAJ3663643.1"/>
    </source>
</evidence>
<feature type="transmembrane region" description="Helical" evidence="10">
    <location>
        <begin position="30"/>
        <end position="51"/>
    </location>
</feature>
<evidence type="ECO:0000256" key="7">
    <source>
        <dbReference type="ARBA" id="ARBA00023136"/>
    </source>
</evidence>
<dbReference type="GO" id="GO:0007165">
    <property type="term" value="P:signal transduction"/>
    <property type="evidence" value="ECO:0007669"/>
    <property type="project" value="UniProtKB-KW"/>
</dbReference>
<keyword evidence="5 10" id="KW-0552">Olfaction</keyword>
<evidence type="ECO:0000256" key="6">
    <source>
        <dbReference type="ARBA" id="ARBA00022989"/>
    </source>
</evidence>
<evidence type="ECO:0000256" key="1">
    <source>
        <dbReference type="ARBA" id="ARBA00004651"/>
    </source>
</evidence>
<evidence type="ECO:0000256" key="10">
    <source>
        <dbReference type="RuleBase" id="RU351113"/>
    </source>
</evidence>
<dbReference type="GO" id="GO:0005549">
    <property type="term" value="F:odorant binding"/>
    <property type="evidence" value="ECO:0007669"/>
    <property type="project" value="InterPro"/>
</dbReference>
<name>A0AA38ITI4_9CUCU</name>
<dbReference type="Proteomes" id="UP001168821">
    <property type="component" value="Unassembled WGS sequence"/>
</dbReference>
<dbReference type="EMBL" id="JALNTZ010000002">
    <property type="protein sequence ID" value="KAJ3663643.1"/>
    <property type="molecule type" value="Genomic_DNA"/>
</dbReference>
<dbReference type="GO" id="GO:0005886">
    <property type="term" value="C:plasma membrane"/>
    <property type="evidence" value="ECO:0007669"/>
    <property type="project" value="UniProtKB-SubCell"/>
</dbReference>
<keyword evidence="8 10" id="KW-0675">Receptor</keyword>
<dbReference type="Pfam" id="PF02949">
    <property type="entry name" value="7tm_6"/>
    <property type="match status" value="1"/>
</dbReference>
<proteinExistence type="inferred from homology"/>
<dbReference type="AlphaFoldDB" id="A0AA38ITI4"/>
<protein>
    <recommendedName>
        <fullName evidence="10">Odorant receptor</fullName>
    </recommendedName>
</protein>
<evidence type="ECO:0000256" key="8">
    <source>
        <dbReference type="ARBA" id="ARBA00023170"/>
    </source>
</evidence>
<keyword evidence="4 10" id="KW-0812">Transmembrane</keyword>
<evidence type="ECO:0000313" key="12">
    <source>
        <dbReference type="Proteomes" id="UP001168821"/>
    </source>
</evidence>
<evidence type="ECO:0000256" key="3">
    <source>
        <dbReference type="ARBA" id="ARBA00022606"/>
    </source>
</evidence>
<keyword evidence="12" id="KW-1185">Reference proteome</keyword>
<keyword evidence="3 10" id="KW-0716">Sensory transduction</keyword>
<comment type="caution">
    <text evidence="10">Lacks conserved residue(s) required for the propagation of feature annotation.</text>
</comment>
<comment type="similarity">
    <text evidence="10">Belongs to the insect chemoreceptor superfamily. Heteromeric odorant receptor channel (TC 1.A.69) family.</text>
</comment>
<evidence type="ECO:0000256" key="2">
    <source>
        <dbReference type="ARBA" id="ARBA00022475"/>
    </source>
</evidence>